<reference evidence="5" key="1">
    <citation type="journal article" date="2023" name="Mol. Phylogenet. Evol.">
        <title>Genome-scale phylogeny and comparative genomics of the fungal order Sordariales.</title>
        <authorList>
            <person name="Hensen N."/>
            <person name="Bonometti L."/>
            <person name="Westerberg I."/>
            <person name="Brannstrom I.O."/>
            <person name="Guillou S."/>
            <person name="Cros-Aarteil S."/>
            <person name="Calhoun S."/>
            <person name="Haridas S."/>
            <person name="Kuo A."/>
            <person name="Mondo S."/>
            <person name="Pangilinan J."/>
            <person name="Riley R."/>
            <person name="LaButti K."/>
            <person name="Andreopoulos B."/>
            <person name="Lipzen A."/>
            <person name="Chen C."/>
            <person name="Yan M."/>
            <person name="Daum C."/>
            <person name="Ng V."/>
            <person name="Clum A."/>
            <person name="Steindorff A."/>
            <person name="Ohm R.A."/>
            <person name="Martin F."/>
            <person name="Silar P."/>
            <person name="Natvig D.O."/>
            <person name="Lalanne C."/>
            <person name="Gautier V."/>
            <person name="Ament-Velasquez S.L."/>
            <person name="Kruys A."/>
            <person name="Hutchinson M.I."/>
            <person name="Powell A.J."/>
            <person name="Barry K."/>
            <person name="Miller A.N."/>
            <person name="Grigoriev I.V."/>
            <person name="Debuchy R."/>
            <person name="Gladieux P."/>
            <person name="Hiltunen Thoren M."/>
            <person name="Johannesson H."/>
        </authorList>
    </citation>
    <scope>NUCLEOTIDE SEQUENCE [LARGE SCALE GENOMIC DNA]</scope>
    <source>
        <strain evidence="5">CBS 284.82</strain>
    </source>
</reference>
<dbReference type="PANTHER" id="PTHR35391:SF7">
    <property type="entry name" value="C2H2-TYPE DOMAIN-CONTAINING PROTEIN"/>
    <property type="match status" value="1"/>
</dbReference>
<dbReference type="PROSITE" id="PS50157">
    <property type="entry name" value="ZINC_FINGER_C2H2_2"/>
    <property type="match status" value="1"/>
</dbReference>
<dbReference type="InterPro" id="IPR013087">
    <property type="entry name" value="Znf_C2H2_type"/>
</dbReference>
<proteinExistence type="predicted"/>
<comment type="caution">
    <text evidence="4">The sequence shown here is derived from an EMBL/GenBank/DDBJ whole genome shotgun (WGS) entry which is preliminary data.</text>
</comment>
<feature type="region of interest" description="Disordered" evidence="2">
    <location>
        <begin position="238"/>
        <end position="267"/>
    </location>
</feature>
<sequence>MGNLGIVENAISCRDSLNNFVAAARSKDFKLSKTEGLRDVEQLRERFGQWAGNLGALQPASSSLSLEHRLRDSPVVRDAVLKLLGDLLESLQMALDIATGRRNNRAAEPLVDSDTDLAEYGLSSSESDSDCDSAMPATRDGMETAGATSELDELMSSIRSGIDNLFKTSIFIRKHSPKDKQQRASATKPFDNRADVMYISDRYPLVAAKNEALGVRLGEANARRRQYFKYCRDHNDRLSRPNMEEGFSQRQESQAHPAPQPADPRLGIKATGSVVSEQTRPSLLADTEATEFLAQPFDKAGLFEQLDAQSAPSMVSFATSVAEVSENSLAFPPLPSEAENNSTFLCPYCCTVIWNPTSVRFPDVVSRHIRQHAWFDHELLVHRNLWACPKCSASLESPKSLEQHIIGHHSQDVPAKQIPAVTEMARRRPESILPSECPFCDGAWASAETDAMSTGEVVVNIDQFRKHLGHHLQQIALFSLPRPNREQEMESNAAGFAPDQDTMSAGWTLPYGFGRGWSLIFSKRATLTTLASFLAL</sequence>
<gene>
    <name evidence="4" type="ORF">C8A01DRAFT_14606</name>
</gene>
<protein>
    <recommendedName>
        <fullName evidence="3">C2H2-type domain-containing protein</fullName>
    </recommendedName>
</protein>
<dbReference type="AlphaFoldDB" id="A0AAN6STQ1"/>
<keyword evidence="1" id="KW-0862">Zinc</keyword>
<dbReference type="GO" id="GO:0008270">
    <property type="term" value="F:zinc ion binding"/>
    <property type="evidence" value="ECO:0007669"/>
    <property type="project" value="UniProtKB-KW"/>
</dbReference>
<keyword evidence="5" id="KW-1185">Reference proteome</keyword>
<dbReference type="PANTHER" id="PTHR35391">
    <property type="entry name" value="C2H2-TYPE DOMAIN-CONTAINING PROTEIN-RELATED"/>
    <property type="match status" value="1"/>
</dbReference>
<name>A0AAN6STQ1_9PEZI</name>
<evidence type="ECO:0000256" key="2">
    <source>
        <dbReference type="SAM" id="MobiDB-lite"/>
    </source>
</evidence>
<accession>A0AAN6STQ1</accession>
<evidence type="ECO:0000313" key="4">
    <source>
        <dbReference type="EMBL" id="KAK4041663.1"/>
    </source>
</evidence>
<organism evidence="4 5">
    <name type="scientific">Parachaetomium inaequale</name>
    <dbReference type="NCBI Taxonomy" id="2588326"/>
    <lineage>
        <taxon>Eukaryota</taxon>
        <taxon>Fungi</taxon>
        <taxon>Dikarya</taxon>
        <taxon>Ascomycota</taxon>
        <taxon>Pezizomycotina</taxon>
        <taxon>Sordariomycetes</taxon>
        <taxon>Sordariomycetidae</taxon>
        <taxon>Sordariales</taxon>
        <taxon>Chaetomiaceae</taxon>
        <taxon>Parachaetomium</taxon>
    </lineage>
</organism>
<evidence type="ECO:0000259" key="3">
    <source>
        <dbReference type="PROSITE" id="PS50157"/>
    </source>
</evidence>
<dbReference type="Proteomes" id="UP001303115">
    <property type="component" value="Unassembled WGS sequence"/>
</dbReference>
<dbReference type="PROSITE" id="PS00028">
    <property type="entry name" value="ZINC_FINGER_C2H2_1"/>
    <property type="match status" value="1"/>
</dbReference>
<evidence type="ECO:0000256" key="1">
    <source>
        <dbReference type="PROSITE-ProRule" id="PRU00042"/>
    </source>
</evidence>
<keyword evidence="1" id="KW-0863">Zinc-finger</keyword>
<keyword evidence="1" id="KW-0479">Metal-binding</keyword>
<evidence type="ECO:0000313" key="5">
    <source>
        <dbReference type="Proteomes" id="UP001303115"/>
    </source>
</evidence>
<dbReference type="EMBL" id="MU854353">
    <property type="protein sequence ID" value="KAK4041663.1"/>
    <property type="molecule type" value="Genomic_DNA"/>
</dbReference>
<feature type="non-terminal residue" evidence="4">
    <location>
        <position position="536"/>
    </location>
</feature>
<feature type="domain" description="C2H2-type" evidence="3">
    <location>
        <begin position="386"/>
        <end position="414"/>
    </location>
</feature>